<evidence type="ECO:0000256" key="4">
    <source>
        <dbReference type="ARBA" id="ARBA00013533"/>
    </source>
</evidence>
<dbReference type="InterPro" id="IPR032816">
    <property type="entry name" value="VTT_dom"/>
</dbReference>
<keyword evidence="7 11" id="KW-1133">Transmembrane helix</keyword>
<evidence type="ECO:0000256" key="7">
    <source>
        <dbReference type="ARBA" id="ARBA00022989"/>
    </source>
</evidence>
<evidence type="ECO:0000256" key="1">
    <source>
        <dbReference type="ARBA" id="ARBA00002978"/>
    </source>
</evidence>
<comment type="subcellular location">
    <subcellularLocation>
        <location evidence="2">Golgi apparatus membrane</location>
        <topology evidence="2">Multi-pass membrane protein</topology>
    </subcellularLocation>
</comment>
<dbReference type="EMBL" id="MCGR01000080">
    <property type="protein sequence ID" value="ORY58007.1"/>
    <property type="molecule type" value="Genomic_DNA"/>
</dbReference>
<dbReference type="Proteomes" id="UP000193467">
    <property type="component" value="Unassembled WGS sequence"/>
</dbReference>
<feature type="compositionally biased region" description="Basic and acidic residues" evidence="10">
    <location>
        <begin position="383"/>
        <end position="400"/>
    </location>
</feature>
<reference evidence="13 14" key="1">
    <citation type="submission" date="2016-07" db="EMBL/GenBank/DDBJ databases">
        <title>Pervasive Adenine N6-methylation of Active Genes in Fungi.</title>
        <authorList>
            <consortium name="DOE Joint Genome Institute"/>
            <person name="Mondo S.J."/>
            <person name="Dannebaum R.O."/>
            <person name="Kuo R.C."/>
            <person name="Labutti K."/>
            <person name="Haridas S."/>
            <person name="Kuo A."/>
            <person name="Salamov A."/>
            <person name="Ahrendt S.R."/>
            <person name="Lipzen A."/>
            <person name="Sullivan W."/>
            <person name="Andreopoulos W.B."/>
            <person name="Clum A."/>
            <person name="Lindquist E."/>
            <person name="Daum C."/>
            <person name="Ramamoorthy G.K."/>
            <person name="Gryganskyi A."/>
            <person name="Culley D."/>
            <person name="Magnuson J.K."/>
            <person name="James T.Y."/>
            <person name="O'Malley M.A."/>
            <person name="Stajich J.E."/>
            <person name="Spatafora J.W."/>
            <person name="Visel A."/>
            <person name="Grigoriev I.V."/>
        </authorList>
    </citation>
    <scope>NUCLEOTIDE SEQUENCE [LARGE SCALE GENOMIC DNA]</scope>
    <source>
        <strain evidence="13 14">62-1032</strain>
    </source>
</reference>
<comment type="similarity">
    <text evidence="3">Belongs to the TVP38/TMEM64 family.</text>
</comment>
<proteinExistence type="inferred from homology"/>
<dbReference type="GO" id="GO:0000139">
    <property type="term" value="C:Golgi membrane"/>
    <property type="evidence" value="ECO:0007669"/>
    <property type="project" value="UniProtKB-SubCell"/>
</dbReference>
<feature type="transmembrane region" description="Helical" evidence="11">
    <location>
        <begin position="108"/>
        <end position="130"/>
    </location>
</feature>
<keyword evidence="9 11" id="KW-0472">Membrane</keyword>
<feature type="transmembrane region" description="Helical" evidence="11">
    <location>
        <begin position="169"/>
        <end position="189"/>
    </location>
</feature>
<feature type="region of interest" description="Disordered" evidence="10">
    <location>
        <begin position="336"/>
        <end position="355"/>
    </location>
</feature>
<dbReference type="Pfam" id="PF09335">
    <property type="entry name" value="VTT_dom"/>
    <property type="match status" value="1"/>
</dbReference>
<evidence type="ECO:0000256" key="3">
    <source>
        <dbReference type="ARBA" id="ARBA00008640"/>
    </source>
</evidence>
<keyword evidence="6 11" id="KW-0812">Transmembrane</keyword>
<evidence type="ECO:0000256" key="11">
    <source>
        <dbReference type="SAM" id="Phobius"/>
    </source>
</evidence>
<comment type="function">
    <text evidence="1">Golgi membrane protein involved in vesicular trafficking and spindle migration.</text>
</comment>
<evidence type="ECO:0000256" key="10">
    <source>
        <dbReference type="SAM" id="MobiDB-lite"/>
    </source>
</evidence>
<feature type="region of interest" description="Disordered" evidence="10">
    <location>
        <begin position="430"/>
        <end position="462"/>
    </location>
</feature>
<organism evidence="13 14">
    <name type="scientific">Leucosporidium creatinivorum</name>
    <dbReference type="NCBI Taxonomy" id="106004"/>
    <lineage>
        <taxon>Eukaryota</taxon>
        <taxon>Fungi</taxon>
        <taxon>Dikarya</taxon>
        <taxon>Basidiomycota</taxon>
        <taxon>Pucciniomycotina</taxon>
        <taxon>Microbotryomycetes</taxon>
        <taxon>Leucosporidiales</taxon>
        <taxon>Leucosporidium</taxon>
    </lineage>
</organism>
<evidence type="ECO:0000259" key="12">
    <source>
        <dbReference type="Pfam" id="PF09335"/>
    </source>
</evidence>
<keyword evidence="14" id="KW-1185">Reference proteome</keyword>
<keyword evidence="8" id="KW-0333">Golgi apparatus</keyword>
<dbReference type="STRING" id="106004.A0A1Y2DFN6"/>
<gene>
    <name evidence="13" type="ORF">BCR35DRAFT_309550</name>
</gene>
<evidence type="ECO:0000256" key="6">
    <source>
        <dbReference type="ARBA" id="ARBA00022692"/>
    </source>
</evidence>
<dbReference type="InParanoid" id="A0A1Y2DFN6"/>
<dbReference type="AlphaFoldDB" id="A0A1Y2DFN6"/>
<evidence type="ECO:0000256" key="8">
    <source>
        <dbReference type="ARBA" id="ARBA00023034"/>
    </source>
</evidence>
<dbReference type="PANTHER" id="PTHR47549">
    <property type="entry name" value="GOLGI APPARATUS MEMBRANE PROTEIN TVP38-RELATED"/>
    <property type="match status" value="1"/>
</dbReference>
<evidence type="ECO:0000256" key="9">
    <source>
        <dbReference type="ARBA" id="ARBA00023136"/>
    </source>
</evidence>
<evidence type="ECO:0000313" key="13">
    <source>
        <dbReference type="EMBL" id="ORY58007.1"/>
    </source>
</evidence>
<sequence length="462" mass="50796">MGFHPVQSIKNEWYEAKEAGKELWHFTKTHDWKRSARQSVQRKYWLWWIVGIILTGCLVAISIYRDTIVEKFEPHKDTITSYKWSWVVPVVVLFILSFPPLGGHEIVLLVVGLIWGLWVGFAIACAGTFLGELGCYVMFRYFFTEKAQKIEEKSVFYACLARLMRDGGLWIIIVIRFSAVPGHVVTAIQSTVGMSIWVYSIAVAVSLPKQLAVVYLGVMFGETSGVADPATIHKQRIISLSVFFGTCVATLLALYIVYMRARKLYPQVLLEANERKAAKGEFSPSSSTTDLASNPHANSSFEVIHVRPSLAEAIADGDPAGPFADPPFDHRQTYAAALPLPGSPGPGPPGLSASERHTAIPMVPTQAGGGAWMDGRMRGERGWSEVEERERRQYEEEQRRQGGGGGRQQVYGGKLADVAGASNQSFARLPMEGSEVGASGMVDAGGYGQSPYGHPQQQGGRR</sequence>
<evidence type="ECO:0000256" key="2">
    <source>
        <dbReference type="ARBA" id="ARBA00004653"/>
    </source>
</evidence>
<evidence type="ECO:0000313" key="14">
    <source>
        <dbReference type="Proteomes" id="UP000193467"/>
    </source>
</evidence>
<feature type="domain" description="VTT" evidence="12">
    <location>
        <begin position="104"/>
        <end position="218"/>
    </location>
</feature>
<protein>
    <recommendedName>
        <fullName evidence="4">Golgi apparatus membrane protein TVP38</fullName>
    </recommendedName>
    <alternativeName>
        <fullName evidence="5">Golgi apparatus membrane protein tvp38</fullName>
    </alternativeName>
</protein>
<dbReference type="PANTHER" id="PTHR47549:SF2">
    <property type="entry name" value="GOLGI APPARATUS MEMBRANE PROTEIN TVP38"/>
    <property type="match status" value="1"/>
</dbReference>
<dbReference type="InterPro" id="IPR051076">
    <property type="entry name" value="Golgi_membrane_TVP38/TMEM64"/>
</dbReference>
<name>A0A1Y2DFN6_9BASI</name>
<feature type="transmembrane region" description="Helical" evidence="11">
    <location>
        <begin position="84"/>
        <end position="101"/>
    </location>
</feature>
<evidence type="ECO:0000256" key="5">
    <source>
        <dbReference type="ARBA" id="ARBA00020673"/>
    </source>
</evidence>
<feature type="region of interest" description="Disordered" evidence="10">
    <location>
        <begin position="383"/>
        <end position="416"/>
    </location>
</feature>
<feature type="transmembrane region" description="Helical" evidence="11">
    <location>
        <begin position="44"/>
        <end position="64"/>
    </location>
</feature>
<accession>A0A1Y2DFN6</accession>
<feature type="transmembrane region" description="Helical" evidence="11">
    <location>
        <begin position="237"/>
        <end position="258"/>
    </location>
</feature>
<feature type="transmembrane region" description="Helical" evidence="11">
    <location>
        <begin position="196"/>
        <end position="217"/>
    </location>
</feature>
<dbReference type="OrthoDB" id="166803at2759"/>
<comment type="caution">
    <text evidence="13">The sequence shown here is derived from an EMBL/GenBank/DDBJ whole genome shotgun (WGS) entry which is preliminary data.</text>
</comment>